<dbReference type="Proteomes" id="UP000548476">
    <property type="component" value="Unassembled WGS sequence"/>
</dbReference>
<accession>A0A841FP07</accession>
<dbReference type="RefSeq" id="WP_184788413.1">
    <property type="nucleotide sequence ID" value="NZ_BONT01000083.1"/>
</dbReference>
<comment type="caution">
    <text evidence="2">The sequence shown here is derived from an EMBL/GenBank/DDBJ whole genome shotgun (WGS) entry which is preliminary data.</text>
</comment>
<proteinExistence type="predicted"/>
<name>A0A841FP07_9ACTN</name>
<sequence>MRKHWHKAAIVLAALAVTLTGPAVASAGTTPEGTAGRPSDRAAFAAILEAQTDAWFAEDGTGFAATFWPDGDVVTFNGDHLATREGIASGMQYYFDEFMDPTHIKTLGEHVTFVNANLAVIVRMSCLLVEENAPCRAGSESTNTNVMVKKWGRWLQQSFQNTRSFTIG</sequence>
<keyword evidence="1" id="KW-0732">Signal</keyword>
<evidence type="ECO:0000256" key="1">
    <source>
        <dbReference type="SAM" id="SignalP"/>
    </source>
</evidence>
<organism evidence="2 3">
    <name type="scientific">Phytomonospora endophytica</name>
    <dbReference type="NCBI Taxonomy" id="714109"/>
    <lineage>
        <taxon>Bacteria</taxon>
        <taxon>Bacillati</taxon>
        <taxon>Actinomycetota</taxon>
        <taxon>Actinomycetes</taxon>
        <taxon>Micromonosporales</taxon>
        <taxon>Micromonosporaceae</taxon>
        <taxon>Phytomonospora</taxon>
    </lineage>
</organism>
<dbReference type="Gene3D" id="3.10.450.50">
    <property type="match status" value="1"/>
</dbReference>
<evidence type="ECO:0000313" key="2">
    <source>
        <dbReference type="EMBL" id="MBB6035528.1"/>
    </source>
</evidence>
<keyword evidence="3" id="KW-1185">Reference proteome</keyword>
<dbReference type="SUPFAM" id="SSF54427">
    <property type="entry name" value="NTF2-like"/>
    <property type="match status" value="1"/>
</dbReference>
<dbReference type="InterPro" id="IPR032710">
    <property type="entry name" value="NTF2-like_dom_sf"/>
</dbReference>
<dbReference type="EMBL" id="JACHGT010000007">
    <property type="protein sequence ID" value="MBB6035528.1"/>
    <property type="molecule type" value="Genomic_DNA"/>
</dbReference>
<gene>
    <name evidence="2" type="ORF">HNR73_003392</name>
</gene>
<dbReference type="InterPro" id="IPR011944">
    <property type="entry name" value="Steroid_delta5-4_isomerase"/>
</dbReference>
<feature type="chain" id="PRO_5032905068" evidence="1">
    <location>
        <begin position="26"/>
        <end position="168"/>
    </location>
</feature>
<feature type="signal peptide" evidence="1">
    <location>
        <begin position="1"/>
        <end position="25"/>
    </location>
</feature>
<evidence type="ECO:0000313" key="3">
    <source>
        <dbReference type="Proteomes" id="UP000548476"/>
    </source>
</evidence>
<reference evidence="2 3" key="1">
    <citation type="submission" date="2020-08" db="EMBL/GenBank/DDBJ databases">
        <title>Genomic Encyclopedia of Type Strains, Phase IV (KMG-IV): sequencing the most valuable type-strain genomes for metagenomic binning, comparative biology and taxonomic classification.</title>
        <authorList>
            <person name="Goeker M."/>
        </authorList>
    </citation>
    <scope>NUCLEOTIDE SEQUENCE [LARGE SCALE GENOMIC DNA]</scope>
    <source>
        <strain evidence="2 3">YIM 65646</strain>
    </source>
</reference>
<protein>
    <submittedName>
        <fullName evidence="2">Uncharacterized protein (TIGR02246 family)</fullName>
    </submittedName>
</protein>
<dbReference type="NCBIfam" id="TIGR02246">
    <property type="entry name" value="SgcJ/EcaC family oxidoreductase"/>
    <property type="match status" value="1"/>
</dbReference>
<dbReference type="AlphaFoldDB" id="A0A841FP07"/>